<reference evidence="1 2" key="1">
    <citation type="journal article" date="2016" name="PLoS ONE">
        <title>Plasmid Characterization and Chromosome Analysis of Two netF+ Clostridium perfringens Isolates Associated with Foal and Canine Necrotizing Enteritis.</title>
        <authorList>
            <person name="Mehdizadeh Gohari I."/>
            <person name="Kropinski A.M."/>
            <person name="Weese S.J."/>
            <person name="Parreira V.R."/>
            <person name="Whitehead A.E."/>
            <person name="Boerlin P."/>
            <person name="Prescott J.F."/>
        </authorList>
    </citation>
    <scope>NUCLEOTIDE SEQUENCE [LARGE SCALE GENOMIC DNA]</scope>
    <source>
        <strain evidence="1 2">JP838</strain>
    </source>
</reference>
<keyword evidence="1" id="KW-0238">DNA-binding</keyword>
<gene>
    <name evidence="1" type="ORF">JFP838_08305</name>
</gene>
<protein>
    <submittedName>
        <fullName evidence="1">DNA-binding protein</fullName>
    </submittedName>
</protein>
<dbReference type="Gene3D" id="1.10.260.40">
    <property type="entry name" value="lambda repressor-like DNA-binding domains"/>
    <property type="match status" value="1"/>
</dbReference>
<dbReference type="GO" id="GO:0003677">
    <property type="term" value="F:DNA binding"/>
    <property type="evidence" value="ECO:0007669"/>
    <property type="project" value="UniProtKB-KW"/>
</dbReference>
<dbReference type="OrthoDB" id="1928437at2"/>
<dbReference type="SUPFAM" id="SSF47413">
    <property type="entry name" value="lambda repressor-like DNA-binding domains"/>
    <property type="match status" value="1"/>
</dbReference>
<dbReference type="Proteomes" id="UP000070260">
    <property type="component" value="Chromosome"/>
</dbReference>
<dbReference type="RefSeq" id="WP_061428085.1">
    <property type="nucleotide sequence ID" value="NZ_CATNZO010000001.1"/>
</dbReference>
<dbReference type="InterPro" id="IPR010982">
    <property type="entry name" value="Lambda_DNA-bd_dom_sf"/>
</dbReference>
<dbReference type="SMART" id="SM00530">
    <property type="entry name" value="HTH_XRE"/>
    <property type="match status" value="1"/>
</dbReference>
<dbReference type="InterPro" id="IPR001387">
    <property type="entry name" value="Cro/C1-type_HTH"/>
</dbReference>
<dbReference type="AlphaFoldDB" id="A0A127EIH8"/>
<dbReference type="Pfam" id="PF01381">
    <property type="entry name" value="HTH_3"/>
    <property type="match status" value="1"/>
</dbReference>
<evidence type="ECO:0000313" key="2">
    <source>
        <dbReference type="Proteomes" id="UP000070260"/>
    </source>
</evidence>
<dbReference type="PROSITE" id="PS50943">
    <property type="entry name" value="HTH_CROC1"/>
    <property type="match status" value="1"/>
</dbReference>
<proteinExistence type="predicted"/>
<name>A0A127EIH8_CLOPF</name>
<sequence length="69" mass="8392">MGIKNRLREIRMREFLMDTGDFARKLRVNLKTYSNWEKNRSKPPLEEALRIAKELDRKVEDIWSLKDIE</sequence>
<evidence type="ECO:0000313" key="1">
    <source>
        <dbReference type="EMBL" id="AMN35748.1"/>
    </source>
</evidence>
<organism evidence="1 2">
    <name type="scientific">Clostridium perfringens</name>
    <dbReference type="NCBI Taxonomy" id="1502"/>
    <lineage>
        <taxon>Bacteria</taxon>
        <taxon>Bacillati</taxon>
        <taxon>Bacillota</taxon>
        <taxon>Clostridia</taxon>
        <taxon>Eubacteriales</taxon>
        <taxon>Clostridiaceae</taxon>
        <taxon>Clostridium</taxon>
    </lineage>
</organism>
<dbReference type="PATRIC" id="fig|1502.177.peg.1703"/>
<accession>A0A127EIH8</accession>
<dbReference type="EMBL" id="CP010994">
    <property type="protein sequence ID" value="AMN35748.1"/>
    <property type="molecule type" value="Genomic_DNA"/>
</dbReference>
<dbReference type="CDD" id="cd00093">
    <property type="entry name" value="HTH_XRE"/>
    <property type="match status" value="1"/>
</dbReference>